<gene>
    <name evidence="4" type="ORF">C5167_009712</name>
</gene>
<evidence type="ECO:0000313" key="5">
    <source>
        <dbReference type="Proteomes" id="UP000316621"/>
    </source>
</evidence>
<accession>A0A4Y7JZC6</accession>
<keyword evidence="2" id="KW-1133">Transmembrane helix</keyword>
<feature type="transmembrane region" description="Helical" evidence="2">
    <location>
        <begin position="713"/>
        <end position="739"/>
    </location>
</feature>
<dbReference type="PANTHER" id="PTHR24177">
    <property type="entry name" value="CASKIN"/>
    <property type="match status" value="1"/>
</dbReference>
<dbReference type="SUPFAM" id="SSF48403">
    <property type="entry name" value="Ankyrin repeat"/>
    <property type="match status" value="1"/>
</dbReference>
<evidence type="ECO:0000313" key="4">
    <source>
        <dbReference type="EMBL" id="RZC66027.1"/>
    </source>
</evidence>
<name>A0A4Y7JZC6_PAPSO</name>
<dbReference type="PANTHER" id="PTHR24177:SF365">
    <property type="entry name" value="ANKYRIN REPEAT-CONTAINING PROTEIN NPR4-LIKE ISOFORM X1"/>
    <property type="match status" value="1"/>
</dbReference>
<keyword evidence="2" id="KW-0812">Transmembrane</keyword>
<dbReference type="Gene3D" id="1.25.40.20">
    <property type="entry name" value="Ankyrin repeat-containing domain"/>
    <property type="match status" value="1"/>
</dbReference>
<dbReference type="InterPro" id="IPR002110">
    <property type="entry name" value="Ankyrin_rpt"/>
</dbReference>
<dbReference type="Gramene" id="RZC66027">
    <property type="protein sequence ID" value="RZC66027"/>
    <property type="gene ID" value="C5167_009712"/>
</dbReference>
<feature type="region of interest" description="Disordered" evidence="1">
    <location>
        <begin position="482"/>
        <end position="520"/>
    </location>
</feature>
<evidence type="ECO:0000256" key="1">
    <source>
        <dbReference type="SAM" id="MobiDB-lite"/>
    </source>
</evidence>
<feature type="transmembrane region" description="Helical" evidence="2">
    <location>
        <begin position="629"/>
        <end position="650"/>
    </location>
</feature>
<reference evidence="4 5" key="1">
    <citation type="journal article" date="2018" name="Science">
        <title>The opium poppy genome and morphinan production.</title>
        <authorList>
            <person name="Guo L."/>
            <person name="Winzer T."/>
            <person name="Yang X."/>
            <person name="Li Y."/>
            <person name="Ning Z."/>
            <person name="He Z."/>
            <person name="Teodor R."/>
            <person name="Lu Y."/>
            <person name="Bowser T.A."/>
            <person name="Graham I.A."/>
            <person name="Ye K."/>
        </authorList>
    </citation>
    <scope>NUCLEOTIDE SEQUENCE [LARGE SCALE GENOMIC DNA]</scope>
    <source>
        <strain evidence="5">cv. HN1</strain>
        <tissue evidence="4">Leaves</tissue>
    </source>
</reference>
<dbReference type="Pfam" id="PF13962">
    <property type="entry name" value="PGG"/>
    <property type="match status" value="1"/>
</dbReference>
<evidence type="ECO:0000259" key="3">
    <source>
        <dbReference type="Pfam" id="PF13962"/>
    </source>
</evidence>
<dbReference type="AlphaFoldDB" id="A0A4Y7JZC6"/>
<feature type="transmembrane region" description="Helical" evidence="2">
    <location>
        <begin position="745"/>
        <end position="770"/>
    </location>
</feature>
<evidence type="ECO:0000256" key="2">
    <source>
        <dbReference type="SAM" id="Phobius"/>
    </source>
</evidence>
<dbReference type="Pfam" id="PF00023">
    <property type="entry name" value="Ank"/>
    <property type="match status" value="1"/>
</dbReference>
<dbReference type="EMBL" id="CM010720">
    <property type="protein sequence ID" value="RZC66027.1"/>
    <property type="molecule type" value="Genomic_DNA"/>
</dbReference>
<organism evidence="4 5">
    <name type="scientific">Papaver somniferum</name>
    <name type="common">Opium poppy</name>
    <dbReference type="NCBI Taxonomy" id="3469"/>
    <lineage>
        <taxon>Eukaryota</taxon>
        <taxon>Viridiplantae</taxon>
        <taxon>Streptophyta</taxon>
        <taxon>Embryophyta</taxon>
        <taxon>Tracheophyta</taxon>
        <taxon>Spermatophyta</taxon>
        <taxon>Magnoliopsida</taxon>
        <taxon>Ranunculales</taxon>
        <taxon>Papaveraceae</taxon>
        <taxon>Papaveroideae</taxon>
        <taxon>Papaver</taxon>
    </lineage>
</organism>
<dbReference type="InterPro" id="IPR026961">
    <property type="entry name" value="PGG_dom"/>
</dbReference>
<keyword evidence="2" id="KW-0472">Membrane</keyword>
<keyword evidence="5" id="KW-1185">Reference proteome</keyword>
<proteinExistence type="predicted"/>
<dbReference type="GO" id="GO:0016020">
    <property type="term" value="C:membrane"/>
    <property type="evidence" value="ECO:0007669"/>
    <property type="project" value="TreeGrafter"/>
</dbReference>
<feature type="transmembrane region" description="Helical" evidence="2">
    <location>
        <begin position="670"/>
        <end position="693"/>
    </location>
</feature>
<feature type="compositionally biased region" description="Low complexity" evidence="1">
    <location>
        <begin position="505"/>
        <end position="516"/>
    </location>
</feature>
<protein>
    <recommendedName>
        <fullName evidence="3">PGG domain-containing protein</fullName>
    </recommendedName>
</protein>
<dbReference type="InterPro" id="IPR036770">
    <property type="entry name" value="Ankyrin_rpt-contain_sf"/>
</dbReference>
<sequence length="799" mass="88975">MNNNSSCSSPSRATLYVSECMLKTPNTPDFHLTKFPQGVCLASTMSAAKELLGNDHDHNHNRSHQEMMIGLLKILVDLQVKQAESQAKQAESHATTLHQVATTQHQVATTQHQMMEILTSSTTDEGKHKVVQNPSLSRLNQPALASLSTIVAQEKHIAANSSDHAIDKLTVNTNLLSKSVYEEEIILVIPGDLNRKDLHAFEHRQQLQLSDLTGYQTIIEKELESDEEEEGGQVVNNFVLDGYELLHEATVNGDWGEASKFLEDPEAITKPITSDLHTVLDLAIYNMVDLMFVEEIVKLMPPKALEKKTAEGLTPLHYAAACGYAKAAELIVTKNPKATQIISEDVYKLLPLLLAVGTISVGQKETVEYLYSVTRHEHPSPFLGHQGASNLCRIIDAGFNNIASSIVQRFQRLVTERTKVAKICGLELIAERPFAFASGRKRTFWERCIYSSIQVNIGSTYHSNHADNTKSSKEELLLESLEATSGDEENPLERFEGSHSDKENSSSNSENSEGDNANVSTSGNRGILLNLISSYLMPAMKQVARFKRIYNQLYNEKMMHRQAYELVECMLSQLHKRMNRQKGVENMMLEKNKLKRNAEGDTTHHIFMEEHKELMEKGEKQLKDTSGSCMVVAALIATVAFAAAFTAPGGNVSDSNSTKNGTPVFYHKTSFTLFAVAYATALFSSVTSVLMFLATYTSRYAEVDFLKSLPRKLIVGLVTLFISMATILVAFGASLYIVLGERFSWAAIPIALFSCVPLTLFASLQLPLFFEMVRSTYWSSPLQKHRYIPSQQFNTKKDS</sequence>
<dbReference type="Proteomes" id="UP000316621">
    <property type="component" value="Chromosome 6"/>
</dbReference>
<feature type="compositionally biased region" description="Basic and acidic residues" evidence="1">
    <location>
        <begin position="491"/>
        <end position="504"/>
    </location>
</feature>
<feature type="domain" description="PGG" evidence="3">
    <location>
        <begin position="620"/>
        <end position="738"/>
    </location>
</feature>